<name>A0A2U1CU93_9GAMM</name>
<dbReference type="InterPro" id="IPR036380">
    <property type="entry name" value="Isochorismatase-like_sf"/>
</dbReference>
<protein>
    <submittedName>
        <fullName evidence="2">Nicotinamidase-related amidase</fullName>
    </submittedName>
</protein>
<dbReference type="PANTHER" id="PTHR14119">
    <property type="entry name" value="HYDROLASE"/>
    <property type="match status" value="1"/>
</dbReference>
<dbReference type="RefSeq" id="WP_116919510.1">
    <property type="nucleotide sequence ID" value="NZ_QEKQ01000008.1"/>
</dbReference>
<dbReference type="InterPro" id="IPR050993">
    <property type="entry name" value="Isochorismatase_domain"/>
</dbReference>
<evidence type="ECO:0000313" key="3">
    <source>
        <dbReference type="Proteomes" id="UP000245887"/>
    </source>
</evidence>
<evidence type="ECO:0000313" key="2">
    <source>
        <dbReference type="EMBL" id="PVY70655.1"/>
    </source>
</evidence>
<dbReference type="Gene3D" id="3.40.50.850">
    <property type="entry name" value="Isochorismatase-like"/>
    <property type="match status" value="1"/>
</dbReference>
<comment type="caution">
    <text evidence="2">The sequence shown here is derived from an EMBL/GenBank/DDBJ whole genome shotgun (WGS) entry which is preliminary data.</text>
</comment>
<feature type="domain" description="Isochorismatase-like" evidence="1">
    <location>
        <begin position="8"/>
        <end position="155"/>
    </location>
</feature>
<reference evidence="2 3" key="1">
    <citation type="submission" date="2018-04" db="EMBL/GenBank/DDBJ databases">
        <title>Genomic Encyclopedia of Type Strains, Phase IV (KMG-IV): sequencing the most valuable type-strain genomes for metagenomic binning, comparative biology and taxonomic classification.</title>
        <authorList>
            <person name="Goeker M."/>
        </authorList>
    </citation>
    <scope>NUCLEOTIDE SEQUENCE [LARGE SCALE GENOMIC DNA]</scope>
    <source>
        <strain evidence="2 3">DSM 28688</strain>
    </source>
</reference>
<sequence length="179" mass="19385">MLRQDNTGLIIVDIQGKLATLVQNSDRLIDNAVTMVKAARILGIPTLWLEQIPDKLGRTVDPLRDALDPLEPIAKTSFGGCGEPRFMEAVENANVDNWLICGIETHICVYQTALGLIHHGYGVEVVADGTSSRDPDSKAMALAKMSANGVGMTGVEMALYELMGDCQASEFRDVLTLIK</sequence>
<dbReference type="Pfam" id="PF00857">
    <property type="entry name" value="Isochorismatase"/>
    <property type="match status" value="1"/>
</dbReference>
<organism evidence="2 3">
    <name type="scientific">Tamilnaduibacter salinus</name>
    <dbReference type="NCBI Taxonomy" id="1484056"/>
    <lineage>
        <taxon>Bacteria</taxon>
        <taxon>Pseudomonadati</taxon>
        <taxon>Pseudomonadota</taxon>
        <taxon>Gammaproteobacteria</taxon>
        <taxon>Pseudomonadales</taxon>
        <taxon>Marinobacteraceae</taxon>
        <taxon>Tamilnaduibacter</taxon>
    </lineage>
</organism>
<dbReference type="CDD" id="cd01012">
    <property type="entry name" value="YcaC_related"/>
    <property type="match status" value="1"/>
</dbReference>
<proteinExistence type="predicted"/>
<dbReference type="Proteomes" id="UP000245887">
    <property type="component" value="Unassembled WGS sequence"/>
</dbReference>
<dbReference type="AlphaFoldDB" id="A0A2U1CU93"/>
<dbReference type="PANTHER" id="PTHR14119:SF3">
    <property type="entry name" value="ISOCHORISMATASE DOMAIN-CONTAINING PROTEIN 2"/>
    <property type="match status" value="1"/>
</dbReference>
<dbReference type="SUPFAM" id="SSF52499">
    <property type="entry name" value="Isochorismatase-like hydrolases"/>
    <property type="match status" value="1"/>
</dbReference>
<evidence type="ECO:0000259" key="1">
    <source>
        <dbReference type="Pfam" id="PF00857"/>
    </source>
</evidence>
<dbReference type="EMBL" id="QEKQ01000008">
    <property type="protein sequence ID" value="PVY70655.1"/>
    <property type="molecule type" value="Genomic_DNA"/>
</dbReference>
<dbReference type="InterPro" id="IPR000868">
    <property type="entry name" value="Isochorismatase-like_dom"/>
</dbReference>
<dbReference type="OrthoDB" id="9796958at2"/>
<gene>
    <name evidence="2" type="ORF">C8D92_10811</name>
</gene>
<accession>A0A2U1CU93</accession>